<organism evidence="2 3">
    <name type="scientific">Candidatus Roizmanbacteria bacterium RIFCSPLOWO2_02_FULL_36_11</name>
    <dbReference type="NCBI Taxonomy" id="1802071"/>
    <lineage>
        <taxon>Bacteria</taxon>
        <taxon>Candidatus Roizmaniibacteriota</taxon>
    </lineage>
</organism>
<dbReference type="PANTHER" id="PTHR24104">
    <property type="entry name" value="E3 UBIQUITIN-PROTEIN LIGASE NHLRC1-RELATED"/>
    <property type="match status" value="1"/>
</dbReference>
<evidence type="ECO:0008006" key="4">
    <source>
        <dbReference type="Google" id="ProtNLM"/>
    </source>
</evidence>
<keyword evidence="1" id="KW-0812">Transmembrane</keyword>
<dbReference type="Proteomes" id="UP000177418">
    <property type="component" value="Unassembled WGS sequence"/>
</dbReference>
<dbReference type="Gene3D" id="2.120.10.30">
    <property type="entry name" value="TolB, C-terminal domain"/>
    <property type="match status" value="2"/>
</dbReference>
<dbReference type="AlphaFoldDB" id="A0A1F7JGM1"/>
<dbReference type="SUPFAM" id="SSF63829">
    <property type="entry name" value="Calcium-dependent phosphotriesterase"/>
    <property type="match status" value="2"/>
</dbReference>
<comment type="caution">
    <text evidence="2">The sequence shown here is derived from an EMBL/GenBank/DDBJ whole genome shotgun (WGS) entry which is preliminary data.</text>
</comment>
<dbReference type="PANTHER" id="PTHR24104:SF25">
    <property type="entry name" value="PROTEIN LIN-41"/>
    <property type="match status" value="1"/>
</dbReference>
<dbReference type="GO" id="GO:0008270">
    <property type="term" value="F:zinc ion binding"/>
    <property type="evidence" value="ECO:0007669"/>
    <property type="project" value="UniProtKB-KW"/>
</dbReference>
<evidence type="ECO:0000313" key="3">
    <source>
        <dbReference type="Proteomes" id="UP000177418"/>
    </source>
</evidence>
<evidence type="ECO:0000313" key="2">
    <source>
        <dbReference type="EMBL" id="OGK54753.1"/>
    </source>
</evidence>
<protein>
    <recommendedName>
        <fullName evidence="4">SMP-30/Gluconolactonase/LRE-like region domain-containing protein</fullName>
    </recommendedName>
</protein>
<accession>A0A1F7JGM1</accession>
<sequence>MVDTNNFPKKDNTKSFFVLVSILLLLLYTSINLYLIFQTNLSQNKSQKVEATTRSIGLSNDLIPDAVLGQKDFKQTSNNEIVPNKIGLPEGIAVDKSVKPNRVYIWDGFNSRVLGFSSIGSCLTGPNMDKPCTNSSDCDGRICDIDSTKSPDIIIGQPDGYSGACNGDNTKYVNPTAKTLCGRHYPRVLSQLESEEATTLSTDNEHNFYIFDKWNNRVLKYNDPFATDTEADFVWGQPDFTSRECNQNKAIDNQTICGNADTKSIWINGDNTSSGVDVDKYGNVWVTDQANNRVLRFPPNSKNADLVVGQDDFNTIDNSGCNVDESRIGAIDPPLEQESLTSKLCRPKSVQYDDTTDVLYILDWPHPTKLSRITVYLGPFQPGVVNRSFTALVIGLNNEYQFSFNRPTAITLDPSLPNAIWVNDSGYTRLVLIQIDGVKWRAVKLLGREKIDKYASWGGSECDKPVNSYPWLCMFRSVGSIGIDDQLNFFVGNEKEFQVYHFSSPIPNIDLLQGKAYTADRVILQSQYDTKIGQEPLPNSISSKSLFIPNWGVFLENIGRDQLVITDQKRILFWNNYKTISVSKPADGILYQPGFNLQLGATITALTSDLKKRLWIARYNLPIDIFISPLASNQKPYFNIPQELPFKQGGSIKWITPTGLAYDNKRDILWLADWHNYRILRIRNPLDVRKRNVDLIIGQPDMTTKTPHCNGKGIGADAFGFGNIIGLKIDKSGNLFVIDGQHEGWDCSNNRVLEFDAVDLNKASGFPFDQLKAKRVYAKDNFTDTVDQNPKNPQTPISVGFNKLGQMIMTVDGYGNGLNDRLFLYDKPTPFCSRNCSVPYSRVLPIETAQPSDVFFDSEGNMGLPDHSWSRVLYFKKPF</sequence>
<evidence type="ECO:0000256" key="1">
    <source>
        <dbReference type="SAM" id="Phobius"/>
    </source>
</evidence>
<keyword evidence="1" id="KW-1133">Transmembrane helix</keyword>
<dbReference type="InterPro" id="IPR011042">
    <property type="entry name" value="6-blade_b-propeller_TolB-like"/>
</dbReference>
<name>A0A1F7JGM1_9BACT</name>
<dbReference type="InterPro" id="IPR050952">
    <property type="entry name" value="TRIM-NHL_E3_ligases"/>
</dbReference>
<gene>
    <name evidence="2" type="ORF">A3H78_05690</name>
</gene>
<keyword evidence="1" id="KW-0472">Membrane</keyword>
<proteinExistence type="predicted"/>
<feature type="transmembrane region" description="Helical" evidence="1">
    <location>
        <begin position="16"/>
        <end position="37"/>
    </location>
</feature>
<dbReference type="EMBL" id="MGAV01000013">
    <property type="protein sequence ID" value="OGK54753.1"/>
    <property type="molecule type" value="Genomic_DNA"/>
</dbReference>
<reference evidence="2 3" key="1">
    <citation type="journal article" date="2016" name="Nat. Commun.">
        <title>Thousands of microbial genomes shed light on interconnected biogeochemical processes in an aquifer system.</title>
        <authorList>
            <person name="Anantharaman K."/>
            <person name="Brown C.T."/>
            <person name="Hug L.A."/>
            <person name="Sharon I."/>
            <person name="Castelle C.J."/>
            <person name="Probst A.J."/>
            <person name="Thomas B.C."/>
            <person name="Singh A."/>
            <person name="Wilkins M.J."/>
            <person name="Karaoz U."/>
            <person name="Brodie E.L."/>
            <person name="Williams K.H."/>
            <person name="Hubbard S.S."/>
            <person name="Banfield J.F."/>
        </authorList>
    </citation>
    <scope>NUCLEOTIDE SEQUENCE [LARGE SCALE GENOMIC DNA]</scope>
</reference>